<gene>
    <name evidence="3" type="ORF">HID58_084865</name>
</gene>
<feature type="transmembrane region" description="Helical" evidence="1">
    <location>
        <begin position="61"/>
        <end position="86"/>
    </location>
</feature>
<dbReference type="Pfam" id="PF08387">
    <property type="entry name" value="FBD"/>
    <property type="match status" value="1"/>
</dbReference>
<dbReference type="InterPro" id="IPR006566">
    <property type="entry name" value="FBD"/>
</dbReference>
<sequence>IFMYVRSTKEVVATMILSNDGCFGDDGATTENTLRSKRKISKGRLGGVLGQFVCKRTKEVYMVHIVLLMLVSKLEIGLFVNCGSISCGLRSLLACPNVFIYAMGLCLFTLAARFWLSFLFQPASQILDYSIMKTLLSLAICPILKDLYVHRNRHEDDNVKKFTVKVPSLETLECVKEGLIVLNEEGVEDFGGYFMFPKTLSQVRTTTSVRSKPDDKLMRSLSSLKYLEIFEWKEYSRTAGEKKVVRNILANSKNLESMPRISTSSQLLFSTQLEYV</sequence>
<evidence type="ECO:0000256" key="1">
    <source>
        <dbReference type="SAM" id="Phobius"/>
    </source>
</evidence>
<dbReference type="EMBL" id="JAGKQM010000019">
    <property type="protein sequence ID" value="KAH0856604.1"/>
    <property type="molecule type" value="Genomic_DNA"/>
</dbReference>
<feature type="domain" description="FBD" evidence="2">
    <location>
        <begin position="219"/>
        <end position="270"/>
    </location>
</feature>
<comment type="caution">
    <text evidence="3">The sequence shown here is derived from an EMBL/GenBank/DDBJ whole genome shotgun (WGS) entry which is preliminary data.</text>
</comment>
<keyword evidence="1" id="KW-0812">Transmembrane</keyword>
<feature type="transmembrane region" description="Helical" evidence="1">
    <location>
        <begin position="98"/>
        <end position="120"/>
    </location>
</feature>
<proteinExistence type="predicted"/>
<evidence type="ECO:0000259" key="2">
    <source>
        <dbReference type="SMART" id="SM00579"/>
    </source>
</evidence>
<keyword evidence="1" id="KW-0472">Membrane</keyword>
<evidence type="ECO:0000313" key="3">
    <source>
        <dbReference type="EMBL" id="KAH0856604.1"/>
    </source>
</evidence>
<keyword evidence="4" id="KW-1185">Reference proteome</keyword>
<protein>
    <recommendedName>
        <fullName evidence="2">FBD domain-containing protein</fullName>
    </recommendedName>
</protein>
<reference evidence="3 4" key="1">
    <citation type="submission" date="2021-05" db="EMBL/GenBank/DDBJ databases">
        <title>Genome Assembly of Synthetic Allotetraploid Brassica napus Reveals Homoeologous Exchanges between Subgenomes.</title>
        <authorList>
            <person name="Davis J.T."/>
        </authorList>
    </citation>
    <scope>NUCLEOTIDE SEQUENCE [LARGE SCALE GENOMIC DNA]</scope>
    <source>
        <strain evidence="4">cv. Da-Ae</strain>
        <tissue evidence="3">Seedling</tissue>
    </source>
</reference>
<feature type="non-terminal residue" evidence="3">
    <location>
        <position position="1"/>
    </location>
</feature>
<name>A0ABQ7XMG9_BRANA</name>
<dbReference type="Proteomes" id="UP000824890">
    <property type="component" value="Unassembled WGS sequence"/>
</dbReference>
<accession>A0ABQ7XMG9</accession>
<keyword evidence="1" id="KW-1133">Transmembrane helix</keyword>
<dbReference type="SMART" id="SM00579">
    <property type="entry name" value="FBD"/>
    <property type="match status" value="1"/>
</dbReference>
<evidence type="ECO:0000313" key="4">
    <source>
        <dbReference type="Proteomes" id="UP000824890"/>
    </source>
</evidence>
<organism evidence="3 4">
    <name type="scientific">Brassica napus</name>
    <name type="common">Rape</name>
    <dbReference type="NCBI Taxonomy" id="3708"/>
    <lineage>
        <taxon>Eukaryota</taxon>
        <taxon>Viridiplantae</taxon>
        <taxon>Streptophyta</taxon>
        <taxon>Embryophyta</taxon>
        <taxon>Tracheophyta</taxon>
        <taxon>Spermatophyta</taxon>
        <taxon>Magnoliopsida</taxon>
        <taxon>eudicotyledons</taxon>
        <taxon>Gunneridae</taxon>
        <taxon>Pentapetalae</taxon>
        <taxon>rosids</taxon>
        <taxon>malvids</taxon>
        <taxon>Brassicales</taxon>
        <taxon>Brassicaceae</taxon>
        <taxon>Brassiceae</taxon>
        <taxon>Brassica</taxon>
    </lineage>
</organism>